<feature type="compositionally biased region" description="Acidic residues" evidence="1">
    <location>
        <begin position="28"/>
        <end position="40"/>
    </location>
</feature>
<name>A0A256IR64_9EURY</name>
<gene>
    <name evidence="2" type="ORF">DJ70_02560</name>
</gene>
<reference evidence="2 3" key="1">
    <citation type="journal article" date="2014" name="Front. Microbiol.">
        <title>Population and genomic analysis of the genus Halorubrum.</title>
        <authorList>
            <person name="Fullmer M.S."/>
            <person name="Soucy S.M."/>
            <person name="Swithers K.S."/>
            <person name="Makkay A.M."/>
            <person name="Wheeler R."/>
            <person name="Ventosa A."/>
            <person name="Gogarten J.P."/>
            <person name="Papke R.T."/>
        </authorList>
    </citation>
    <scope>NUCLEOTIDE SEQUENCE [LARGE SCALE GENOMIC DNA]</scope>
    <source>
        <strain evidence="2 3">Cb34</strain>
    </source>
</reference>
<organism evidence="2 3">
    <name type="scientific">Halorubrum halodurans</name>
    <dbReference type="NCBI Taxonomy" id="1383851"/>
    <lineage>
        <taxon>Archaea</taxon>
        <taxon>Methanobacteriati</taxon>
        <taxon>Methanobacteriota</taxon>
        <taxon>Stenosarchaea group</taxon>
        <taxon>Halobacteria</taxon>
        <taxon>Halobacteriales</taxon>
        <taxon>Haloferacaceae</taxon>
        <taxon>Halorubrum</taxon>
    </lineage>
</organism>
<keyword evidence="3" id="KW-1185">Reference proteome</keyword>
<evidence type="ECO:0000256" key="1">
    <source>
        <dbReference type="SAM" id="MobiDB-lite"/>
    </source>
</evidence>
<accession>A0A256IR64</accession>
<dbReference type="PROSITE" id="PS51257">
    <property type="entry name" value="PROKAR_LIPOPROTEIN"/>
    <property type="match status" value="1"/>
</dbReference>
<evidence type="ECO:0000313" key="2">
    <source>
        <dbReference type="EMBL" id="OYR58627.1"/>
    </source>
</evidence>
<dbReference type="InterPro" id="IPR047676">
    <property type="entry name" value="FxLYD_dom"/>
</dbReference>
<dbReference type="AlphaFoldDB" id="A0A256IR64"/>
<dbReference type="NCBIfam" id="NF038353">
    <property type="entry name" value="FxLYD_dom"/>
    <property type="match status" value="1"/>
</dbReference>
<comment type="caution">
    <text evidence="2">The sequence shown here is derived from an EMBL/GenBank/DDBJ whole genome shotgun (WGS) entry which is preliminary data.</text>
</comment>
<dbReference type="EMBL" id="NHPJ01000027">
    <property type="protein sequence ID" value="OYR58627.1"/>
    <property type="molecule type" value="Genomic_DNA"/>
</dbReference>
<proteinExistence type="predicted"/>
<sequence length="148" mass="16025">MNRRSCLYLGTAALAGLSGCMSVSVGEESSEASGDEEGASDDIPQLDVDSEFLEDQSDSDGELADHAFEYVGESTQPWAVVGTASHTRGERADLQVSVNFIDEDNTIIRDSYDLITDVASDQSAEFIVEYAGDDPERVSEYEIVVDVR</sequence>
<evidence type="ECO:0000313" key="3">
    <source>
        <dbReference type="Proteomes" id="UP000216308"/>
    </source>
</evidence>
<feature type="region of interest" description="Disordered" evidence="1">
    <location>
        <begin position="25"/>
        <end position="46"/>
    </location>
</feature>
<protein>
    <submittedName>
        <fullName evidence="2">Uncharacterized protein</fullName>
    </submittedName>
</protein>
<dbReference type="Proteomes" id="UP000216308">
    <property type="component" value="Unassembled WGS sequence"/>
</dbReference>